<keyword evidence="5" id="KW-1185">Reference proteome</keyword>
<dbReference type="SUPFAM" id="SSF53901">
    <property type="entry name" value="Thiolase-like"/>
    <property type="match status" value="1"/>
</dbReference>
<dbReference type="InterPro" id="IPR016039">
    <property type="entry name" value="Thiolase-like"/>
</dbReference>
<evidence type="ECO:0000256" key="2">
    <source>
        <dbReference type="ARBA" id="ARBA00023315"/>
    </source>
</evidence>
<dbReference type="PANTHER" id="PTHR34069:SF2">
    <property type="entry name" value="BETA-KETOACYL-[ACYL-CARRIER-PROTEIN] SYNTHASE III"/>
    <property type="match status" value="1"/>
</dbReference>
<reference evidence="4" key="1">
    <citation type="submission" date="2021-06" db="EMBL/GenBank/DDBJ databases">
        <authorList>
            <person name="Lee C.-S."/>
            <person name="Jin L."/>
        </authorList>
    </citation>
    <scope>NUCLEOTIDE SEQUENCE</scope>
    <source>
        <strain evidence="4">Con5</strain>
        <plasmid evidence="4">p1</plasmid>
    </source>
</reference>
<proteinExistence type="predicted"/>
<keyword evidence="4" id="KW-0614">Plasmid</keyword>
<sequence length="310" mass="33354">MLNILDIALAFPARTEQLPDVADSLGLSRNQTRMFDRFFGFDRFHHDETEAQQPLIEAAVAPLLARNGDARPSHVAHCHTLPSTGVFAAATSDILAPFRDQGQEVFSATMNHCATGITMLDTMSCLLDEGETGLILIGEKAFHPDIRLIENTTIMGEGAAAVLVGHAPGRYRLRGCLTRHAPQFWQNTGHHDEAYLDGFEAAYLPFACDTLRAALTHFGIAPAALRLVLPHNVNLTSWLQIAQETGLARDQLWLKGIGRVGHCFGADPFINLATAEAEGALAAGDLLLLVSIGLGATASCALLEVTTSHT</sequence>
<geneLocation type="plasmid" evidence="4 5">
    <name>p1</name>
</geneLocation>
<feature type="domain" description="Beta-ketoacyl-[acyl-carrier-protein] synthase III C-terminal" evidence="3">
    <location>
        <begin position="218"/>
        <end position="304"/>
    </location>
</feature>
<dbReference type="Proteomes" id="UP000679352">
    <property type="component" value="Plasmid p1"/>
</dbReference>
<name>A0A975S3C4_9RHOB</name>
<gene>
    <name evidence="4" type="ORF">KM031_18450</name>
</gene>
<dbReference type="EMBL" id="CP076362">
    <property type="protein sequence ID" value="QWK92271.1"/>
    <property type="molecule type" value="Genomic_DNA"/>
</dbReference>
<evidence type="ECO:0000313" key="4">
    <source>
        <dbReference type="EMBL" id="QWK92271.1"/>
    </source>
</evidence>
<keyword evidence="2" id="KW-0012">Acyltransferase</keyword>
<dbReference type="InterPro" id="IPR013747">
    <property type="entry name" value="ACP_syn_III_C"/>
</dbReference>
<dbReference type="Pfam" id="PF08541">
    <property type="entry name" value="ACP_syn_III_C"/>
    <property type="match status" value="1"/>
</dbReference>
<dbReference type="KEGG" id="gfu:KM031_18450"/>
<evidence type="ECO:0000256" key="1">
    <source>
        <dbReference type="ARBA" id="ARBA00022679"/>
    </source>
</evidence>
<dbReference type="GO" id="GO:0016746">
    <property type="term" value="F:acyltransferase activity"/>
    <property type="evidence" value="ECO:0007669"/>
    <property type="project" value="UniProtKB-KW"/>
</dbReference>
<dbReference type="Gene3D" id="3.40.47.10">
    <property type="match status" value="2"/>
</dbReference>
<dbReference type="RefSeq" id="WP_215505049.1">
    <property type="nucleotide sequence ID" value="NZ_CP076362.1"/>
</dbReference>
<dbReference type="AlphaFoldDB" id="A0A975S3C4"/>
<evidence type="ECO:0000259" key="3">
    <source>
        <dbReference type="Pfam" id="PF08541"/>
    </source>
</evidence>
<keyword evidence="1" id="KW-0808">Transferase</keyword>
<dbReference type="GO" id="GO:0044550">
    <property type="term" value="P:secondary metabolite biosynthetic process"/>
    <property type="evidence" value="ECO:0007669"/>
    <property type="project" value="TreeGrafter"/>
</dbReference>
<protein>
    <recommendedName>
        <fullName evidence="3">Beta-ketoacyl-[acyl-carrier-protein] synthase III C-terminal domain-containing protein</fullName>
    </recommendedName>
</protein>
<accession>A0A975S3C4</accession>
<evidence type="ECO:0000313" key="5">
    <source>
        <dbReference type="Proteomes" id="UP000679352"/>
    </source>
</evidence>
<organism evidence="4 5">
    <name type="scientific">Gemmobacter fulvus</name>
    <dbReference type="NCBI Taxonomy" id="2840474"/>
    <lineage>
        <taxon>Bacteria</taxon>
        <taxon>Pseudomonadati</taxon>
        <taxon>Pseudomonadota</taxon>
        <taxon>Alphaproteobacteria</taxon>
        <taxon>Rhodobacterales</taxon>
        <taxon>Paracoccaceae</taxon>
        <taxon>Gemmobacter</taxon>
    </lineage>
</organism>
<dbReference type="PANTHER" id="PTHR34069">
    <property type="entry name" value="3-OXOACYL-[ACYL-CARRIER-PROTEIN] SYNTHASE 3"/>
    <property type="match status" value="1"/>
</dbReference>